<evidence type="ECO:0000313" key="6">
    <source>
        <dbReference type="RefSeq" id="XP_014677201.1"/>
    </source>
</evidence>
<dbReference type="NCBIfam" id="TIGR00231">
    <property type="entry name" value="small_GTP"/>
    <property type="match status" value="1"/>
</dbReference>
<sequence length="184" mass="21012">LVVRFLTREVHLGIRPTLEWTYRHQTVIDGDSVILEILDTAGQDEYSHKEGQVKWGDAFLLVYSITDRDSFDQISGVKKFIEETKCSMAVPCIIVGNKSDLDHIRQVPKEEGENLASELGCGFYECSACDGDVAVFDAFLELHRDARRRRMLDTRGRRRSSTAAQQVINVLNKVFHKEKEKNHS</sequence>
<dbReference type="EC" id="3.6.5.2" evidence="2"/>
<dbReference type="PANTHER" id="PTHR45704">
    <property type="entry name" value="RAS-LIKE FAMILY MEMBER 11"/>
    <property type="match status" value="1"/>
</dbReference>
<reference evidence="6" key="1">
    <citation type="submission" date="2025-08" db="UniProtKB">
        <authorList>
            <consortium name="RefSeq"/>
        </authorList>
    </citation>
    <scope>IDENTIFICATION</scope>
</reference>
<comment type="similarity">
    <text evidence="1">Belongs to the small GTPase superfamily. Ras family.</text>
</comment>
<dbReference type="Gene3D" id="3.40.50.300">
    <property type="entry name" value="P-loop containing nucleotide triphosphate hydrolases"/>
    <property type="match status" value="1"/>
</dbReference>
<dbReference type="PROSITE" id="PS51419">
    <property type="entry name" value="RAB"/>
    <property type="match status" value="1"/>
</dbReference>
<evidence type="ECO:0000256" key="1">
    <source>
        <dbReference type="ARBA" id="ARBA00008344"/>
    </source>
</evidence>
<evidence type="ECO:0000256" key="2">
    <source>
        <dbReference type="ARBA" id="ARBA00011984"/>
    </source>
</evidence>
<keyword evidence="3" id="KW-0378">Hydrolase</keyword>
<dbReference type="RefSeq" id="XP_014677201.1">
    <property type="nucleotide sequence ID" value="XM_014821715.1"/>
</dbReference>
<evidence type="ECO:0000256" key="4">
    <source>
        <dbReference type="ARBA" id="ARBA00048098"/>
    </source>
</evidence>
<feature type="non-terminal residue" evidence="6">
    <location>
        <position position="1"/>
    </location>
</feature>
<dbReference type="Proteomes" id="UP000695022">
    <property type="component" value="Unplaced"/>
</dbReference>
<accession>A0ABM1EYD0</accession>
<name>A0ABM1EYD0_PRICU</name>
<dbReference type="InterPro" id="IPR005225">
    <property type="entry name" value="Small_GTP-bd"/>
</dbReference>
<gene>
    <name evidence="6" type="primary">LOC106817068</name>
</gene>
<keyword evidence="5" id="KW-1185">Reference proteome</keyword>
<organism evidence="5 6">
    <name type="scientific">Priapulus caudatus</name>
    <name type="common">Priapulid worm</name>
    <dbReference type="NCBI Taxonomy" id="37621"/>
    <lineage>
        <taxon>Eukaryota</taxon>
        <taxon>Metazoa</taxon>
        <taxon>Ecdysozoa</taxon>
        <taxon>Scalidophora</taxon>
        <taxon>Priapulida</taxon>
        <taxon>Priapulimorpha</taxon>
        <taxon>Priapulimorphida</taxon>
        <taxon>Priapulidae</taxon>
        <taxon>Priapulus</taxon>
    </lineage>
</organism>
<evidence type="ECO:0000313" key="5">
    <source>
        <dbReference type="Proteomes" id="UP000695022"/>
    </source>
</evidence>
<dbReference type="SMART" id="SM00173">
    <property type="entry name" value="RAS"/>
    <property type="match status" value="1"/>
</dbReference>
<dbReference type="InterPro" id="IPR051065">
    <property type="entry name" value="Ras-related_GTPase"/>
</dbReference>
<dbReference type="SMART" id="SM00174">
    <property type="entry name" value="RHO"/>
    <property type="match status" value="1"/>
</dbReference>
<dbReference type="InterPro" id="IPR027417">
    <property type="entry name" value="P-loop_NTPase"/>
</dbReference>
<protein>
    <recommendedName>
        <fullName evidence="2">small monomeric GTPase</fullName>
        <ecNumber evidence="2">3.6.5.2</ecNumber>
    </recommendedName>
</protein>
<proteinExistence type="inferred from homology"/>
<dbReference type="InterPro" id="IPR001806">
    <property type="entry name" value="Small_GTPase"/>
</dbReference>
<dbReference type="SMART" id="SM00175">
    <property type="entry name" value="RAB"/>
    <property type="match status" value="1"/>
</dbReference>
<dbReference type="Pfam" id="PF00071">
    <property type="entry name" value="Ras"/>
    <property type="match status" value="1"/>
</dbReference>
<dbReference type="PRINTS" id="PR00449">
    <property type="entry name" value="RASTRNSFRMNG"/>
</dbReference>
<comment type="catalytic activity">
    <reaction evidence="4">
        <text>GTP + H2O = GDP + phosphate + H(+)</text>
        <dbReference type="Rhea" id="RHEA:19669"/>
        <dbReference type="ChEBI" id="CHEBI:15377"/>
        <dbReference type="ChEBI" id="CHEBI:15378"/>
        <dbReference type="ChEBI" id="CHEBI:37565"/>
        <dbReference type="ChEBI" id="CHEBI:43474"/>
        <dbReference type="ChEBI" id="CHEBI:58189"/>
        <dbReference type="EC" id="3.6.5.2"/>
    </reaction>
</comment>
<dbReference type="SUPFAM" id="SSF52540">
    <property type="entry name" value="P-loop containing nucleoside triphosphate hydrolases"/>
    <property type="match status" value="1"/>
</dbReference>
<evidence type="ECO:0000256" key="3">
    <source>
        <dbReference type="ARBA" id="ARBA00022801"/>
    </source>
</evidence>
<dbReference type="GeneID" id="106817068"/>
<dbReference type="PROSITE" id="PS51421">
    <property type="entry name" value="RAS"/>
    <property type="match status" value="1"/>
</dbReference>